<dbReference type="Pfam" id="PF00486">
    <property type="entry name" value="Trans_reg_C"/>
    <property type="match status" value="1"/>
</dbReference>
<dbReference type="RefSeq" id="WP_187974001.1">
    <property type="nucleotide sequence ID" value="NZ_CP046884.1"/>
</dbReference>
<proteinExistence type="predicted"/>
<dbReference type="FunFam" id="3.40.50.2300:FF:000021">
    <property type="entry name" value="Two-component system response regulator KdpE"/>
    <property type="match status" value="1"/>
</dbReference>
<dbReference type="Gene3D" id="6.10.250.690">
    <property type="match status" value="1"/>
</dbReference>
<evidence type="ECO:0000256" key="4">
    <source>
        <dbReference type="ARBA" id="ARBA00023012"/>
    </source>
</evidence>
<evidence type="ECO:0000313" key="10">
    <source>
        <dbReference type="EMBL" id="QNQ90687.1"/>
    </source>
</evidence>
<dbReference type="GO" id="GO:0000156">
    <property type="term" value="F:phosphorelay response regulator activity"/>
    <property type="evidence" value="ECO:0007669"/>
    <property type="project" value="TreeGrafter"/>
</dbReference>
<evidence type="ECO:0000256" key="1">
    <source>
        <dbReference type="ARBA" id="ARBA00004496"/>
    </source>
</evidence>
<dbReference type="AlphaFoldDB" id="A0A7H0SQ62"/>
<dbReference type="GO" id="GO:0045893">
    <property type="term" value="P:positive regulation of DNA-templated transcription"/>
    <property type="evidence" value="ECO:0007669"/>
    <property type="project" value="UniProtKB-ARBA"/>
</dbReference>
<evidence type="ECO:0000256" key="7">
    <source>
        <dbReference type="ARBA" id="ARBA00023163"/>
    </source>
</evidence>
<sequence length="233" mass="26127">MTRILVVDDDPRLLKALKINLVARGYQVISAATGSEGVRAAADQHPDLVVLDLGLPDLDGKDVLSGIRGWSSVPIIVLTARDSPIDKVAVLDSGADDYITKPFAMEELLARVRLALRHAANQQHHSDAPSVQVGSLHIDLANTRITRDHKDVHLTPTEWRILEILVRAQGRLVRQDELLREVWGPEYLNQGHYLRVYMAQIRRKLEPDPAHPRYLLTESGLGYRFDPPSPRIK</sequence>
<evidence type="ECO:0000256" key="6">
    <source>
        <dbReference type="ARBA" id="ARBA00023125"/>
    </source>
</evidence>
<accession>A0A7H0SQ62</accession>
<evidence type="ECO:0000256" key="9">
    <source>
        <dbReference type="ARBA" id="ARBA00074083"/>
    </source>
</evidence>
<dbReference type="KEGG" id="cpoy:GP475_08595"/>
<dbReference type="InterPro" id="IPR001867">
    <property type="entry name" value="OmpR/PhoB-type_DNA-bd"/>
</dbReference>
<comment type="subcellular location">
    <subcellularLocation>
        <location evidence="1">Cytoplasm</location>
    </subcellularLocation>
</comment>
<dbReference type="Pfam" id="PF00072">
    <property type="entry name" value="Response_reg"/>
    <property type="match status" value="1"/>
</dbReference>
<evidence type="ECO:0000256" key="8">
    <source>
        <dbReference type="ARBA" id="ARBA00057085"/>
    </source>
</evidence>
<evidence type="ECO:0000256" key="2">
    <source>
        <dbReference type="ARBA" id="ARBA00022490"/>
    </source>
</evidence>
<dbReference type="InterPro" id="IPR001789">
    <property type="entry name" value="Sig_transdc_resp-reg_receiver"/>
</dbReference>
<evidence type="ECO:0000256" key="5">
    <source>
        <dbReference type="ARBA" id="ARBA00023015"/>
    </source>
</evidence>
<dbReference type="InterPro" id="IPR039420">
    <property type="entry name" value="WalR-like"/>
</dbReference>
<dbReference type="PROSITE" id="PS51755">
    <property type="entry name" value="OMPR_PHOB"/>
    <property type="match status" value="1"/>
</dbReference>
<dbReference type="CDD" id="cd00383">
    <property type="entry name" value="trans_reg_C"/>
    <property type="match status" value="1"/>
</dbReference>
<dbReference type="EMBL" id="CP046884">
    <property type="protein sequence ID" value="QNQ90687.1"/>
    <property type="molecule type" value="Genomic_DNA"/>
</dbReference>
<keyword evidence="7" id="KW-0804">Transcription</keyword>
<keyword evidence="11" id="KW-1185">Reference proteome</keyword>
<keyword evidence="4" id="KW-0902">Two-component regulatory system</keyword>
<reference evidence="10 11" key="1">
    <citation type="submission" date="2019-12" db="EMBL/GenBank/DDBJ databases">
        <title>Corynebacterium sp. nov., isolated from feces of the Anser Albifrons in China.</title>
        <authorList>
            <person name="Liu Q."/>
        </authorList>
    </citation>
    <scope>NUCLEOTIDE SEQUENCE [LARGE SCALE GENOMIC DNA]</scope>
    <source>
        <strain evidence="10 11">4H37-19</strain>
    </source>
</reference>
<dbReference type="PANTHER" id="PTHR48111">
    <property type="entry name" value="REGULATOR OF RPOS"/>
    <property type="match status" value="1"/>
</dbReference>
<evidence type="ECO:0000313" key="11">
    <source>
        <dbReference type="Proteomes" id="UP000516320"/>
    </source>
</evidence>
<dbReference type="GO" id="GO:0032993">
    <property type="term" value="C:protein-DNA complex"/>
    <property type="evidence" value="ECO:0007669"/>
    <property type="project" value="TreeGrafter"/>
</dbReference>
<keyword evidence="6" id="KW-0238">DNA-binding</keyword>
<dbReference type="PROSITE" id="PS50110">
    <property type="entry name" value="RESPONSE_REGULATORY"/>
    <property type="match status" value="1"/>
</dbReference>
<gene>
    <name evidence="10" type="ORF">GP475_08595</name>
</gene>
<dbReference type="CDD" id="cd17620">
    <property type="entry name" value="REC_OmpR_KdpE-like"/>
    <property type="match status" value="1"/>
</dbReference>
<dbReference type="SUPFAM" id="SSF52172">
    <property type="entry name" value="CheY-like"/>
    <property type="match status" value="1"/>
</dbReference>
<dbReference type="Gene3D" id="3.40.50.2300">
    <property type="match status" value="1"/>
</dbReference>
<comment type="function">
    <text evidence="8">Member of the two-component regulatory system KdpD/KdpE involved in the regulation of the kdp operon. Upon phosphorylation by KdpD, functions as a transcription regulator by direct binding to promoter regions of target genes to positively regulate their expression.</text>
</comment>
<dbReference type="InterPro" id="IPR011006">
    <property type="entry name" value="CheY-like_superfamily"/>
</dbReference>
<keyword evidence="2" id="KW-0963">Cytoplasm</keyword>
<evidence type="ECO:0000256" key="3">
    <source>
        <dbReference type="ARBA" id="ARBA00022553"/>
    </source>
</evidence>
<dbReference type="GO" id="GO:0000987">
    <property type="term" value="F:cis-regulatory region sequence-specific DNA binding"/>
    <property type="evidence" value="ECO:0007669"/>
    <property type="project" value="UniProtKB-ARBA"/>
</dbReference>
<dbReference type="FunFam" id="1.10.10.10:FF:000210">
    <property type="entry name" value="Winged-helix transcriptional response regulator KdpE"/>
    <property type="match status" value="1"/>
</dbReference>
<name>A0A7H0SQ62_9CORY</name>
<dbReference type="GO" id="GO:0042802">
    <property type="term" value="F:identical protein binding"/>
    <property type="evidence" value="ECO:0007669"/>
    <property type="project" value="UniProtKB-ARBA"/>
</dbReference>
<dbReference type="GO" id="GO:0005829">
    <property type="term" value="C:cytosol"/>
    <property type="evidence" value="ECO:0007669"/>
    <property type="project" value="TreeGrafter"/>
</dbReference>
<organism evidence="10 11">
    <name type="scientific">Corynebacterium poyangense</name>
    <dbReference type="NCBI Taxonomy" id="2684405"/>
    <lineage>
        <taxon>Bacteria</taxon>
        <taxon>Bacillati</taxon>
        <taxon>Actinomycetota</taxon>
        <taxon>Actinomycetes</taxon>
        <taxon>Mycobacteriales</taxon>
        <taxon>Corynebacteriaceae</taxon>
        <taxon>Corynebacterium</taxon>
    </lineage>
</organism>
<dbReference type="Proteomes" id="UP000516320">
    <property type="component" value="Chromosome"/>
</dbReference>
<keyword evidence="5" id="KW-0805">Transcription regulation</keyword>
<dbReference type="Gene3D" id="1.10.10.10">
    <property type="entry name" value="Winged helix-like DNA-binding domain superfamily/Winged helix DNA-binding domain"/>
    <property type="match status" value="1"/>
</dbReference>
<dbReference type="SMART" id="SM00862">
    <property type="entry name" value="Trans_reg_C"/>
    <property type="match status" value="1"/>
</dbReference>
<keyword evidence="3" id="KW-0597">Phosphoprotein</keyword>
<protein>
    <recommendedName>
        <fullName evidence="9">Transcriptional regulatory protein KdpE</fullName>
    </recommendedName>
</protein>
<dbReference type="PANTHER" id="PTHR48111:SF50">
    <property type="entry name" value="KDP OPERON TRANSCRIPTIONAL REGULATORY PROTEIN KDPE"/>
    <property type="match status" value="1"/>
</dbReference>
<dbReference type="SMART" id="SM00448">
    <property type="entry name" value="REC"/>
    <property type="match status" value="1"/>
</dbReference>
<dbReference type="InterPro" id="IPR036388">
    <property type="entry name" value="WH-like_DNA-bd_sf"/>
</dbReference>